<evidence type="ECO:0000313" key="1">
    <source>
        <dbReference type="EMBL" id="EFH62686.1"/>
    </source>
</evidence>
<dbReference type="AlphaFoldDB" id="D7KU08"/>
<organism evidence="2">
    <name type="scientific">Arabidopsis lyrata subsp. lyrata</name>
    <name type="common">Lyre-leaved rock-cress</name>
    <dbReference type="NCBI Taxonomy" id="81972"/>
    <lineage>
        <taxon>Eukaryota</taxon>
        <taxon>Viridiplantae</taxon>
        <taxon>Streptophyta</taxon>
        <taxon>Embryophyta</taxon>
        <taxon>Tracheophyta</taxon>
        <taxon>Spermatophyta</taxon>
        <taxon>Magnoliopsida</taxon>
        <taxon>eudicotyledons</taxon>
        <taxon>Gunneridae</taxon>
        <taxon>Pentapetalae</taxon>
        <taxon>rosids</taxon>
        <taxon>malvids</taxon>
        <taxon>Brassicales</taxon>
        <taxon>Brassicaceae</taxon>
        <taxon>Camelineae</taxon>
        <taxon>Arabidopsis</taxon>
    </lineage>
</organism>
<dbReference type="PANTHER" id="PTHR31228">
    <property type="entry name" value="CYSTATIN/MONELLIN SUPERFAMILY PROTEIN"/>
    <property type="match status" value="1"/>
</dbReference>
<dbReference type="NCBIfam" id="TIGR01638">
    <property type="entry name" value="Atha_cystat_rel"/>
    <property type="match status" value="1"/>
</dbReference>
<dbReference type="Gramene" id="Al_scaffold_0002_187">
    <property type="protein sequence ID" value="Al_scaffold_0002_187"/>
    <property type="gene ID" value="Al_scaffold_0002_187"/>
</dbReference>
<gene>
    <name evidence="1" type="ORF">ARALYDRAFT_675037</name>
</gene>
<dbReference type="PANTHER" id="PTHR31228:SF36">
    <property type="entry name" value="CYSTATIN_MONELLIN SUPERFAMILY PROTEIN"/>
    <property type="match status" value="1"/>
</dbReference>
<dbReference type="InterPro" id="IPR006525">
    <property type="entry name" value="Cystatin-related_pln"/>
</dbReference>
<name>D7KU08_ARALL</name>
<dbReference type="EMBL" id="GL348714">
    <property type="protein sequence ID" value="EFH62686.1"/>
    <property type="molecule type" value="Genomic_DNA"/>
</dbReference>
<dbReference type="SUPFAM" id="SSF54403">
    <property type="entry name" value="Cystatin/monellin"/>
    <property type="match status" value="1"/>
</dbReference>
<dbReference type="Proteomes" id="UP000008694">
    <property type="component" value="Unassembled WGS sequence"/>
</dbReference>
<evidence type="ECO:0000313" key="2">
    <source>
        <dbReference type="Proteomes" id="UP000008694"/>
    </source>
</evidence>
<proteinExistence type="predicted"/>
<accession>D7KU08</accession>
<keyword evidence="2" id="KW-1185">Reference proteome</keyword>
<dbReference type="HOGENOM" id="CLU_1527258_0_0_1"/>
<sequence>MAISDSGGAMSDDLPEWTIMEIPAYLKHLPGSEPVDAYILYIRRGENEEPNLSPEEEEQLIKEQVFESDGFDIDFKQFRCLFNYLPLNFDDNNEYVMEPETTRELMERLSRKSLERYNERKDTKYEFGKAIKANFYPTWAASVMYFITFEVHSIETAEKEGVKTDRGAIERLIYHW</sequence>
<dbReference type="InterPro" id="IPR046350">
    <property type="entry name" value="Cystatin_sf"/>
</dbReference>
<reference evidence="2" key="1">
    <citation type="journal article" date="2011" name="Nat. Genet.">
        <title>The Arabidopsis lyrata genome sequence and the basis of rapid genome size change.</title>
        <authorList>
            <person name="Hu T.T."/>
            <person name="Pattyn P."/>
            <person name="Bakker E.G."/>
            <person name="Cao J."/>
            <person name="Cheng J.-F."/>
            <person name="Clark R.M."/>
            <person name="Fahlgren N."/>
            <person name="Fawcett J.A."/>
            <person name="Grimwood J."/>
            <person name="Gundlach H."/>
            <person name="Haberer G."/>
            <person name="Hollister J.D."/>
            <person name="Ossowski S."/>
            <person name="Ottilar R.P."/>
            <person name="Salamov A.A."/>
            <person name="Schneeberger K."/>
            <person name="Spannagl M."/>
            <person name="Wang X."/>
            <person name="Yang L."/>
            <person name="Nasrallah M.E."/>
            <person name="Bergelson J."/>
            <person name="Carrington J.C."/>
            <person name="Gaut B.S."/>
            <person name="Schmutz J."/>
            <person name="Mayer K.F.X."/>
            <person name="Van de Peer Y."/>
            <person name="Grigoriev I.V."/>
            <person name="Nordborg M."/>
            <person name="Weigel D."/>
            <person name="Guo Y.-L."/>
        </authorList>
    </citation>
    <scope>NUCLEOTIDE SEQUENCE [LARGE SCALE GENOMIC DNA]</scope>
    <source>
        <strain evidence="2">cv. MN47</strain>
    </source>
</reference>
<dbReference type="eggNOG" id="ENOG502SZAV">
    <property type="taxonomic scope" value="Eukaryota"/>
</dbReference>
<protein>
    <submittedName>
        <fullName evidence="1">Predicted protein</fullName>
    </submittedName>
</protein>